<gene>
    <name evidence="1" type="ORF">L6E24_03825</name>
</gene>
<evidence type="ECO:0000313" key="1">
    <source>
        <dbReference type="EMBL" id="UUX93264.1"/>
    </source>
</evidence>
<dbReference type="EMBL" id="CP096115">
    <property type="protein sequence ID" value="UUX93264.1"/>
    <property type="molecule type" value="Genomic_DNA"/>
</dbReference>
<dbReference type="AlphaFoldDB" id="A0A9E7PQU5"/>
<accession>A0A9E7PQU5</accession>
<keyword evidence="2" id="KW-1185">Reference proteome</keyword>
<dbReference type="RefSeq" id="WP_257743403.1">
    <property type="nucleotide sequence ID" value="NZ_CP096115.1"/>
</dbReference>
<dbReference type="Proteomes" id="UP001060368">
    <property type="component" value="Chromosome"/>
</dbReference>
<proteinExistence type="predicted"/>
<protein>
    <submittedName>
        <fullName evidence="1">Uncharacterized protein</fullName>
    </submittedName>
</protein>
<name>A0A9E7PQU5_9EURY</name>
<evidence type="ECO:0000313" key="2">
    <source>
        <dbReference type="Proteomes" id="UP001060368"/>
    </source>
</evidence>
<dbReference type="KEGG" id="mend:L6E24_03825"/>
<organism evidence="1 2">
    <name type="scientific">Methanoplanus endosymbiosus</name>
    <dbReference type="NCBI Taxonomy" id="33865"/>
    <lineage>
        <taxon>Archaea</taxon>
        <taxon>Methanobacteriati</taxon>
        <taxon>Methanobacteriota</taxon>
        <taxon>Stenosarchaea group</taxon>
        <taxon>Methanomicrobia</taxon>
        <taxon>Methanomicrobiales</taxon>
        <taxon>Methanomicrobiaceae</taxon>
        <taxon>Methanoplanus</taxon>
    </lineage>
</organism>
<sequence length="150" mass="17541">MKMSKLSRLVECKIFVERYDLRLTLKLNSNNLVITNLKRKNQIVFIPNEKMFARAVAAKEYLVLGLLLELLRTADTWSGVHCDLSLLGLGMAERTWVDFMLVRKFHLGEAASTGKNFECELPDYQYSELPDDGFFLRFEKRCYLLKRFGY</sequence>
<reference evidence="1" key="1">
    <citation type="submission" date="2022-04" db="EMBL/GenBank/DDBJ databases">
        <title>Complete genome of Methanoplanus endosymbiosus DSM 3599.</title>
        <authorList>
            <person name="Chen S.-C."/>
            <person name="You Y.-T."/>
            <person name="Zhou Y.-Z."/>
            <person name="Lai M.-C."/>
        </authorList>
    </citation>
    <scope>NUCLEOTIDE SEQUENCE</scope>
    <source>
        <strain evidence="1">DSM 3599</strain>
    </source>
</reference>
<dbReference type="GeneID" id="74306795"/>